<keyword evidence="13" id="KW-1185">Reference proteome</keyword>
<evidence type="ECO:0000256" key="8">
    <source>
        <dbReference type="ARBA" id="ARBA00037387"/>
    </source>
</evidence>
<gene>
    <name evidence="12" type="ORF">J3A84_03660</name>
</gene>
<dbReference type="EMBL" id="JAFNJU010000002">
    <property type="protein sequence ID" value="MBO1264139.1"/>
    <property type="molecule type" value="Genomic_DNA"/>
</dbReference>
<evidence type="ECO:0000256" key="7">
    <source>
        <dbReference type="ARBA" id="ARBA00022777"/>
    </source>
</evidence>
<keyword evidence="12" id="KW-0762">Sugar transport</keyword>
<evidence type="ECO:0000256" key="10">
    <source>
        <dbReference type="ARBA" id="ARBA00042072"/>
    </source>
</evidence>
<proteinExistence type="predicted"/>
<dbReference type="RefSeq" id="WP_207598657.1">
    <property type="nucleotide sequence ID" value="NZ_JAFNJU010000002.1"/>
</dbReference>
<reference evidence="12" key="1">
    <citation type="submission" date="2021-03" db="EMBL/GenBank/DDBJ databases">
        <title>Proteiniclasticum marinus sp. nov., isolated from tidal flat sediment.</title>
        <authorList>
            <person name="Namirimu T."/>
            <person name="Yang J.-A."/>
            <person name="Yang S.-H."/>
            <person name="Kim Y.-J."/>
            <person name="Kwon K.K."/>
        </authorList>
    </citation>
    <scope>NUCLEOTIDE SEQUENCE</scope>
    <source>
        <strain evidence="12">SCR006</strain>
    </source>
</reference>
<dbReference type="PANTHER" id="PTHR36203:SF1">
    <property type="entry name" value="ASCORBATE-SPECIFIC PTS SYSTEM EIIA COMPONENT"/>
    <property type="match status" value="1"/>
</dbReference>
<sequence>MIEKMITKDVVRTQIRCGDWKEAIHEGLEPLRNKGYITESYEEAILKNFEEMGTYMVIAPGVVLSHARPEDGVLKMGLSIMNLVEGINFGHETNDPVHLVLSLAASDNTSHLEMLRELMSVLMEEDKLNTLKFEKDSERIVALFKNQ</sequence>
<protein>
    <recommendedName>
        <fullName evidence="9">Ascorbate-specific PTS system EIIA component</fullName>
    </recommendedName>
    <alternativeName>
        <fullName evidence="10">Ascorbate-specific phosphotransferase enzyme IIA component</fullName>
    </alternativeName>
</protein>
<name>A0A939H7X9_9CLOT</name>
<evidence type="ECO:0000256" key="5">
    <source>
        <dbReference type="ARBA" id="ARBA00022679"/>
    </source>
</evidence>
<keyword evidence="7" id="KW-0418">Kinase</keyword>
<keyword evidence="4" id="KW-0597">Phosphoprotein</keyword>
<evidence type="ECO:0000256" key="3">
    <source>
        <dbReference type="ARBA" id="ARBA00022490"/>
    </source>
</evidence>
<comment type="subcellular location">
    <subcellularLocation>
        <location evidence="1">Cytoplasm</location>
    </subcellularLocation>
</comment>
<dbReference type="Proteomes" id="UP000664218">
    <property type="component" value="Unassembled WGS sequence"/>
</dbReference>
<accession>A0A939H7X9</accession>
<dbReference type="PANTHER" id="PTHR36203">
    <property type="entry name" value="ASCORBATE-SPECIFIC PTS SYSTEM EIIA COMPONENT"/>
    <property type="match status" value="1"/>
</dbReference>
<evidence type="ECO:0000256" key="4">
    <source>
        <dbReference type="ARBA" id="ARBA00022553"/>
    </source>
</evidence>
<dbReference type="PROSITE" id="PS51094">
    <property type="entry name" value="PTS_EIIA_TYPE_2"/>
    <property type="match status" value="1"/>
</dbReference>
<comment type="function">
    <text evidence="8">The phosphoenolpyruvate-dependent sugar phosphotransferase system (sugar PTS), a major carbohydrate active transport system, catalyzes the phosphorylation of incoming sugar substrates concomitantly with their translocation across the cell membrane. The enzyme II UlaABC PTS system is involved in ascorbate transport.</text>
</comment>
<dbReference type="GO" id="GO:0005737">
    <property type="term" value="C:cytoplasm"/>
    <property type="evidence" value="ECO:0007669"/>
    <property type="project" value="UniProtKB-SubCell"/>
</dbReference>
<dbReference type="AlphaFoldDB" id="A0A939H7X9"/>
<dbReference type="InterPro" id="IPR051351">
    <property type="entry name" value="Ascorbate-PTS_EIIA_comp"/>
</dbReference>
<dbReference type="Gene3D" id="3.40.930.10">
    <property type="entry name" value="Mannitol-specific EII, Chain A"/>
    <property type="match status" value="1"/>
</dbReference>
<evidence type="ECO:0000256" key="2">
    <source>
        <dbReference type="ARBA" id="ARBA00022448"/>
    </source>
</evidence>
<evidence type="ECO:0000313" key="13">
    <source>
        <dbReference type="Proteomes" id="UP000664218"/>
    </source>
</evidence>
<feature type="domain" description="PTS EIIA type-2" evidence="11">
    <location>
        <begin position="4"/>
        <end position="147"/>
    </location>
</feature>
<dbReference type="SUPFAM" id="SSF55804">
    <property type="entry name" value="Phoshotransferase/anion transport protein"/>
    <property type="match status" value="1"/>
</dbReference>
<keyword evidence="5" id="KW-0808">Transferase</keyword>
<keyword evidence="2" id="KW-0813">Transport</keyword>
<dbReference type="InterPro" id="IPR016152">
    <property type="entry name" value="PTrfase/Anion_transptr"/>
</dbReference>
<evidence type="ECO:0000313" key="12">
    <source>
        <dbReference type="EMBL" id="MBO1264139.1"/>
    </source>
</evidence>
<keyword evidence="3" id="KW-0963">Cytoplasm</keyword>
<dbReference type="Pfam" id="PF00359">
    <property type="entry name" value="PTS_EIIA_2"/>
    <property type="match status" value="1"/>
</dbReference>
<evidence type="ECO:0000256" key="6">
    <source>
        <dbReference type="ARBA" id="ARBA00022683"/>
    </source>
</evidence>
<dbReference type="GO" id="GO:0009401">
    <property type="term" value="P:phosphoenolpyruvate-dependent sugar phosphotransferase system"/>
    <property type="evidence" value="ECO:0007669"/>
    <property type="project" value="UniProtKB-KW"/>
</dbReference>
<organism evidence="12 13">
    <name type="scientific">Proteiniclasticum aestuarii</name>
    <dbReference type="NCBI Taxonomy" id="2817862"/>
    <lineage>
        <taxon>Bacteria</taxon>
        <taxon>Bacillati</taxon>
        <taxon>Bacillota</taxon>
        <taxon>Clostridia</taxon>
        <taxon>Eubacteriales</taxon>
        <taxon>Clostridiaceae</taxon>
        <taxon>Proteiniclasticum</taxon>
    </lineage>
</organism>
<dbReference type="InterPro" id="IPR002178">
    <property type="entry name" value="PTS_EIIA_type-2_dom"/>
</dbReference>
<evidence type="ECO:0000256" key="1">
    <source>
        <dbReference type="ARBA" id="ARBA00004496"/>
    </source>
</evidence>
<evidence type="ECO:0000256" key="9">
    <source>
        <dbReference type="ARBA" id="ARBA00041175"/>
    </source>
</evidence>
<keyword evidence="6" id="KW-0598">Phosphotransferase system</keyword>
<evidence type="ECO:0000259" key="11">
    <source>
        <dbReference type="PROSITE" id="PS51094"/>
    </source>
</evidence>
<dbReference type="GO" id="GO:0016301">
    <property type="term" value="F:kinase activity"/>
    <property type="evidence" value="ECO:0007669"/>
    <property type="project" value="UniProtKB-KW"/>
</dbReference>
<dbReference type="CDD" id="cd00211">
    <property type="entry name" value="PTS_IIA_fru"/>
    <property type="match status" value="1"/>
</dbReference>
<comment type="caution">
    <text evidence="12">The sequence shown here is derived from an EMBL/GenBank/DDBJ whole genome shotgun (WGS) entry which is preliminary data.</text>
</comment>